<protein>
    <submittedName>
        <fullName evidence="1">DNA gyrase subunit A</fullName>
    </submittedName>
</protein>
<dbReference type="InterPro" id="IPR036388">
    <property type="entry name" value="WH-like_DNA-bd_sf"/>
</dbReference>
<evidence type="ECO:0000313" key="1">
    <source>
        <dbReference type="EMBL" id="DAE16784.1"/>
    </source>
</evidence>
<accession>A0A8S5QCH7</accession>
<dbReference type="Gene3D" id="1.10.10.10">
    <property type="entry name" value="Winged helix-like DNA-binding domain superfamily/Winged helix DNA-binding domain"/>
    <property type="match status" value="1"/>
</dbReference>
<organism evidence="1">
    <name type="scientific">Siphoviridae sp. ctVii20</name>
    <dbReference type="NCBI Taxonomy" id="2825533"/>
    <lineage>
        <taxon>Viruses</taxon>
        <taxon>Duplodnaviria</taxon>
        <taxon>Heunggongvirae</taxon>
        <taxon>Uroviricota</taxon>
        <taxon>Caudoviricetes</taxon>
    </lineage>
</organism>
<sequence>MTSLFFNVLKVLNDRLFVLLLLKTKIQEVPRMNDEQKQKIISLRRDGAGYGSIATELGVSINTVKSFCRRNSLTAPKTGTACEECGKPITQNPGRKRKRFCSDACRNKWWNNHLDLVRRKANYTYTCPACGKEFMAYGDSHRKFCSHDCYIAYRFRGVRHG</sequence>
<dbReference type="EMBL" id="BK015631">
    <property type="protein sequence ID" value="DAE16784.1"/>
    <property type="molecule type" value="Genomic_DNA"/>
</dbReference>
<proteinExistence type="predicted"/>
<name>A0A8S5QCH7_9CAUD</name>
<reference evidence="1" key="1">
    <citation type="journal article" date="2021" name="Proc. Natl. Acad. Sci. U.S.A.">
        <title>A Catalog of Tens of Thousands of Viruses from Human Metagenomes Reveals Hidden Associations with Chronic Diseases.</title>
        <authorList>
            <person name="Tisza M.J."/>
            <person name="Buck C.B."/>
        </authorList>
    </citation>
    <scope>NUCLEOTIDE SEQUENCE</scope>
    <source>
        <strain evidence="1">CtVii20</strain>
    </source>
</reference>